<gene>
    <name evidence="1" type="ORF">P8627_01925</name>
</gene>
<dbReference type="RefSeq" id="WP_279965808.1">
    <property type="nucleotide sequence ID" value="NZ_CP122537.1"/>
</dbReference>
<protein>
    <submittedName>
        <fullName evidence="1">Uncharacterized protein</fullName>
    </submittedName>
</protein>
<sequence length="85" mass="9210">MPVLARALWRCPRTDLLAVAVFALTLVLTLLPATPPLGEVEVRPMRAVSCEAPLEDGARLRCGLTSRGDQRAASAASRMVRMLRP</sequence>
<dbReference type="EMBL" id="CP122537">
    <property type="protein sequence ID" value="WGH79043.1"/>
    <property type="molecule type" value="Genomic_DNA"/>
</dbReference>
<reference evidence="1 2" key="1">
    <citation type="submission" date="2023-04" db="EMBL/GenBank/DDBJ databases">
        <title>Jannaschia ovalis sp. nov., a marine bacterium isolated from sea tidal flat.</title>
        <authorList>
            <person name="Kwon D.Y."/>
            <person name="Kim J.-J."/>
        </authorList>
    </citation>
    <scope>NUCLEOTIDE SEQUENCE [LARGE SCALE GENOMIC DNA]</scope>
    <source>
        <strain evidence="1 2">GRR-S6-38</strain>
    </source>
</reference>
<evidence type="ECO:0000313" key="1">
    <source>
        <dbReference type="EMBL" id="WGH79043.1"/>
    </source>
</evidence>
<organism evidence="1 2">
    <name type="scientific">Jannaschia ovalis</name>
    <dbReference type="NCBI Taxonomy" id="3038773"/>
    <lineage>
        <taxon>Bacteria</taxon>
        <taxon>Pseudomonadati</taxon>
        <taxon>Pseudomonadota</taxon>
        <taxon>Alphaproteobacteria</taxon>
        <taxon>Rhodobacterales</taxon>
        <taxon>Roseobacteraceae</taxon>
        <taxon>Jannaschia</taxon>
    </lineage>
</organism>
<keyword evidence="2" id="KW-1185">Reference proteome</keyword>
<evidence type="ECO:0000313" key="2">
    <source>
        <dbReference type="Proteomes" id="UP001243420"/>
    </source>
</evidence>
<dbReference type="Proteomes" id="UP001243420">
    <property type="component" value="Chromosome"/>
</dbReference>
<name>A0ABY8LCJ5_9RHOB</name>
<proteinExistence type="predicted"/>
<accession>A0ABY8LCJ5</accession>